<comment type="caution">
    <text evidence="3">The sequence shown here is derived from an EMBL/GenBank/DDBJ whole genome shotgun (WGS) entry which is preliminary data.</text>
</comment>
<dbReference type="GO" id="GO:0008289">
    <property type="term" value="F:lipid binding"/>
    <property type="evidence" value="ECO:0007669"/>
    <property type="project" value="TreeGrafter"/>
</dbReference>
<dbReference type="PANTHER" id="PTHR13466">
    <property type="entry name" value="TEX2 PROTEIN-RELATED"/>
    <property type="match status" value="1"/>
</dbReference>
<dbReference type="STRING" id="48709.A0A1D2NFK6"/>
<organism evidence="3 4">
    <name type="scientific">Orchesella cincta</name>
    <name type="common">Springtail</name>
    <name type="synonym">Podura cincta</name>
    <dbReference type="NCBI Taxonomy" id="48709"/>
    <lineage>
        <taxon>Eukaryota</taxon>
        <taxon>Metazoa</taxon>
        <taxon>Ecdysozoa</taxon>
        <taxon>Arthropoda</taxon>
        <taxon>Hexapoda</taxon>
        <taxon>Collembola</taxon>
        <taxon>Entomobryomorpha</taxon>
        <taxon>Entomobryoidea</taxon>
        <taxon>Orchesellidae</taxon>
        <taxon>Orchesellinae</taxon>
        <taxon>Orchesella</taxon>
    </lineage>
</organism>
<gene>
    <name evidence="3" type="ORF">Ocin01_02687</name>
</gene>
<protein>
    <submittedName>
        <fullName evidence="3">Testis-expressed sequence 2 protein</fullName>
    </submittedName>
</protein>
<dbReference type="AlphaFoldDB" id="A0A1D2NFK6"/>
<evidence type="ECO:0000313" key="4">
    <source>
        <dbReference type="Proteomes" id="UP000094527"/>
    </source>
</evidence>
<evidence type="ECO:0000256" key="2">
    <source>
        <dbReference type="SAM" id="MobiDB-lite"/>
    </source>
</evidence>
<proteinExistence type="predicted"/>
<feature type="compositionally biased region" description="Acidic residues" evidence="2">
    <location>
        <begin position="93"/>
        <end position="109"/>
    </location>
</feature>
<dbReference type="CDD" id="cd21675">
    <property type="entry name" value="SMP_TEX2"/>
    <property type="match status" value="1"/>
</dbReference>
<dbReference type="PANTHER" id="PTHR13466:SF0">
    <property type="entry name" value="SMP-LTD DOMAIN-CONTAINING PROTEIN"/>
    <property type="match status" value="1"/>
</dbReference>
<dbReference type="GO" id="GO:0005789">
    <property type="term" value="C:endoplasmic reticulum membrane"/>
    <property type="evidence" value="ECO:0007669"/>
    <property type="project" value="UniProtKB-SubCell"/>
</dbReference>
<accession>A0A1D2NFK6</accession>
<dbReference type="Proteomes" id="UP000094527">
    <property type="component" value="Unassembled WGS sequence"/>
</dbReference>
<dbReference type="OrthoDB" id="26740at2759"/>
<evidence type="ECO:0000256" key="1">
    <source>
        <dbReference type="ARBA" id="ARBA00004586"/>
    </source>
</evidence>
<evidence type="ECO:0000313" key="3">
    <source>
        <dbReference type="EMBL" id="ODN04039.1"/>
    </source>
</evidence>
<dbReference type="EMBL" id="LJIJ01000057">
    <property type="protein sequence ID" value="ODN04039.1"/>
    <property type="molecule type" value="Genomic_DNA"/>
</dbReference>
<dbReference type="OMA" id="RICFRIP"/>
<name>A0A1D2NFK6_ORCCI</name>
<sequence>MRSKLFFIRKPPFVESIRVKELDLGSCMPVFLTASAPLLDSQGLWVDLEMQYTGNMIITLEMYVNLLKMRSEEKLDERKRRASTSREHAMFDSDADDSGESSESDEDELAIEEKMLEKSTENRGKLILDRKIISDEEQARAEGCWEYRSYAHTAHVEIKRVAGVLAVNIPPCPATESGSGSGANPVVEISARPKFGERALGFSYLTEWIKRKILLEFQRVMVCPNMMDITVGLMEFNLPK</sequence>
<keyword evidence="4" id="KW-1185">Reference proteome</keyword>
<reference evidence="3 4" key="1">
    <citation type="journal article" date="2016" name="Genome Biol. Evol.">
        <title>Gene Family Evolution Reflects Adaptation to Soil Environmental Stressors in the Genome of the Collembolan Orchesella cincta.</title>
        <authorList>
            <person name="Faddeeva-Vakhrusheva A."/>
            <person name="Derks M.F."/>
            <person name="Anvar S.Y."/>
            <person name="Agamennone V."/>
            <person name="Suring W."/>
            <person name="Smit S."/>
            <person name="van Straalen N.M."/>
            <person name="Roelofs D."/>
        </authorList>
    </citation>
    <scope>NUCLEOTIDE SEQUENCE [LARGE SCALE GENOMIC DNA]</scope>
    <source>
        <tissue evidence="3">Mixed pool</tissue>
    </source>
</reference>
<comment type="subcellular location">
    <subcellularLocation>
        <location evidence="1">Endoplasmic reticulum membrane</location>
    </subcellularLocation>
</comment>
<feature type="region of interest" description="Disordered" evidence="2">
    <location>
        <begin position="75"/>
        <end position="109"/>
    </location>
</feature>
<feature type="compositionally biased region" description="Basic and acidic residues" evidence="2">
    <location>
        <begin position="75"/>
        <end position="91"/>
    </location>
</feature>